<dbReference type="EMBL" id="JADGJW010002219">
    <property type="protein sequence ID" value="KAJ3198969.1"/>
    <property type="molecule type" value="Genomic_DNA"/>
</dbReference>
<keyword evidence="4" id="KW-1185">Reference proteome</keyword>
<evidence type="ECO:0000313" key="4">
    <source>
        <dbReference type="Proteomes" id="UP001211065"/>
    </source>
</evidence>
<reference evidence="3" key="1">
    <citation type="submission" date="2020-05" db="EMBL/GenBank/DDBJ databases">
        <title>Phylogenomic resolution of chytrid fungi.</title>
        <authorList>
            <person name="Stajich J.E."/>
            <person name="Amses K."/>
            <person name="Simmons R."/>
            <person name="Seto K."/>
            <person name="Myers J."/>
            <person name="Bonds A."/>
            <person name="Quandt C.A."/>
            <person name="Barry K."/>
            <person name="Liu P."/>
            <person name="Grigoriev I."/>
            <person name="Longcore J.E."/>
            <person name="James T.Y."/>
        </authorList>
    </citation>
    <scope>NUCLEOTIDE SEQUENCE</scope>
    <source>
        <strain evidence="3">JEL0476</strain>
    </source>
</reference>
<name>A0AAD5TUC7_9FUNG</name>
<comment type="caution">
    <text evidence="3">The sequence shown here is derived from an EMBL/GenBank/DDBJ whole genome shotgun (WGS) entry which is preliminary data.</text>
</comment>
<organism evidence="3 4">
    <name type="scientific">Clydaea vesicula</name>
    <dbReference type="NCBI Taxonomy" id="447962"/>
    <lineage>
        <taxon>Eukaryota</taxon>
        <taxon>Fungi</taxon>
        <taxon>Fungi incertae sedis</taxon>
        <taxon>Chytridiomycota</taxon>
        <taxon>Chytridiomycota incertae sedis</taxon>
        <taxon>Chytridiomycetes</taxon>
        <taxon>Lobulomycetales</taxon>
        <taxon>Lobulomycetaceae</taxon>
        <taxon>Clydaea</taxon>
    </lineage>
</organism>
<feature type="non-terminal residue" evidence="3">
    <location>
        <position position="273"/>
    </location>
</feature>
<feature type="coiled-coil region" evidence="1">
    <location>
        <begin position="186"/>
        <end position="217"/>
    </location>
</feature>
<dbReference type="AlphaFoldDB" id="A0AAD5TUC7"/>
<feature type="compositionally biased region" description="Basic and acidic residues" evidence="2">
    <location>
        <begin position="7"/>
        <end position="22"/>
    </location>
</feature>
<accession>A0AAD5TUC7</accession>
<keyword evidence="1" id="KW-0175">Coiled coil</keyword>
<evidence type="ECO:0000256" key="1">
    <source>
        <dbReference type="SAM" id="Coils"/>
    </source>
</evidence>
<proteinExistence type="predicted"/>
<protein>
    <submittedName>
        <fullName evidence="3">Uncharacterized protein</fullName>
    </submittedName>
</protein>
<feature type="compositionally biased region" description="Polar residues" evidence="2">
    <location>
        <begin position="24"/>
        <end position="48"/>
    </location>
</feature>
<evidence type="ECO:0000313" key="3">
    <source>
        <dbReference type="EMBL" id="KAJ3198969.1"/>
    </source>
</evidence>
<sequence>MDAFIVESEKRDDGYKELEKTTPRQKPSTPSFDNNSTNTYLINSNSTPNFRETEKFSLKFITNAGYGTVEENEETNSVEDTSSLIMKIKTQNGVISEISKRLQQTQKLLKGTQDYLQTREQTIKNMEEQKLIAELVNAQVESNFQQANSRSRSARTASAKVDETTSLIPHEESIQELVQDEQDFKMETYEEQITKLIKSLKEENNEVETTKKSHSGKSVSIVENPVILNPQQPDEETKRKSLYEKKLEEAENKNYNAVTDEKISKEMILEAAR</sequence>
<feature type="region of interest" description="Disordered" evidence="2">
    <location>
        <begin position="1"/>
        <end position="48"/>
    </location>
</feature>
<dbReference type="Proteomes" id="UP001211065">
    <property type="component" value="Unassembled WGS sequence"/>
</dbReference>
<evidence type="ECO:0000256" key="2">
    <source>
        <dbReference type="SAM" id="MobiDB-lite"/>
    </source>
</evidence>
<gene>
    <name evidence="3" type="ORF">HK099_003382</name>
</gene>